<dbReference type="AlphaFoldDB" id="A0A348B5F5"/>
<evidence type="ECO:0000256" key="1">
    <source>
        <dbReference type="ARBA" id="ARBA00004689"/>
    </source>
</evidence>
<dbReference type="GO" id="GO:0009098">
    <property type="term" value="P:L-leucine biosynthetic process"/>
    <property type="evidence" value="ECO:0007669"/>
    <property type="project" value="TreeGrafter"/>
</dbReference>
<dbReference type="InterPro" id="IPR000891">
    <property type="entry name" value="PYR_CT"/>
</dbReference>
<dbReference type="EMBL" id="AP018553">
    <property type="protein sequence ID" value="BBD73407.1"/>
    <property type="molecule type" value="Genomic_DNA"/>
</dbReference>
<dbReference type="PROSITE" id="PS00816">
    <property type="entry name" value="AIPM_HOMOCIT_SYNTH_2"/>
    <property type="match status" value="1"/>
</dbReference>
<reference evidence="10" key="2">
    <citation type="submission" date="2018-04" db="EMBL/GenBank/DDBJ databases">
        <title>Complete genome sequence of Sulfodiicoccus acidiphilus strain HS-1.</title>
        <authorList>
            <person name="Sakai H.D."/>
            <person name="Kurosawa N."/>
        </authorList>
    </citation>
    <scope>NUCLEOTIDE SEQUENCE [LARGE SCALE GENOMIC DNA]</scope>
    <source>
        <strain evidence="10">HS-1</strain>
    </source>
</reference>
<evidence type="ECO:0000256" key="5">
    <source>
        <dbReference type="ARBA" id="ARBA00023304"/>
    </source>
</evidence>
<dbReference type="KEGG" id="sacd:HS1genome_1796"/>
<comment type="similarity">
    <text evidence="6">Belongs to the alpha-IPM synthase/homocitrate synthase family.</text>
</comment>
<evidence type="ECO:0000313" key="9">
    <source>
        <dbReference type="EMBL" id="GGT98745.1"/>
    </source>
</evidence>
<reference evidence="9" key="4">
    <citation type="submission" date="2020-09" db="EMBL/GenBank/DDBJ databases">
        <authorList>
            <person name="Sun Q."/>
            <person name="Ohkuma M."/>
        </authorList>
    </citation>
    <scope>NUCLEOTIDE SEQUENCE</scope>
    <source>
        <strain evidence="9">JCM 31740</strain>
    </source>
</reference>
<evidence type="ECO:0000256" key="2">
    <source>
        <dbReference type="ARBA" id="ARBA00012973"/>
    </source>
</evidence>
<name>A0A348B5F5_9CREN</name>
<dbReference type="EMBL" id="BMQS01000013">
    <property type="protein sequence ID" value="GGT98745.1"/>
    <property type="molecule type" value="Genomic_DNA"/>
</dbReference>
<dbReference type="InterPro" id="IPR050073">
    <property type="entry name" value="2-IPM_HCS-like"/>
</dbReference>
<dbReference type="InterPro" id="IPR013785">
    <property type="entry name" value="Aldolase_TIM"/>
</dbReference>
<reference evidence="9" key="1">
    <citation type="journal article" date="2014" name="Int. J. Syst. Evol. Microbiol.">
        <title>Complete genome sequence of Corynebacterium casei LMG S-19264T (=DSM 44701T), isolated from a smear-ripened cheese.</title>
        <authorList>
            <consortium name="US DOE Joint Genome Institute (JGI-PGF)"/>
            <person name="Walter F."/>
            <person name="Albersmeier A."/>
            <person name="Kalinowski J."/>
            <person name="Ruckert C."/>
        </authorList>
    </citation>
    <scope>NUCLEOTIDE SEQUENCE</scope>
    <source>
        <strain evidence="9">JCM 31740</strain>
    </source>
</reference>
<dbReference type="PANTHER" id="PTHR10277">
    <property type="entry name" value="HOMOCITRATE SYNTHASE-RELATED"/>
    <property type="match status" value="1"/>
</dbReference>
<dbReference type="PROSITE" id="PS00815">
    <property type="entry name" value="AIPM_HOMOCIT_SYNTH_1"/>
    <property type="match status" value="1"/>
</dbReference>
<dbReference type="SUPFAM" id="SSF51569">
    <property type="entry name" value="Aldolase"/>
    <property type="match status" value="1"/>
</dbReference>
<dbReference type="InterPro" id="IPR002034">
    <property type="entry name" value="AIPM/Hcit_synth_CS"/>
</dbReference>
<protein>
    <recommendedName>
        <fullName evidence="2">2-isopropylmalate synthase</fullName>
        <ecNumber evidence="2">2.3.3.13</ecNumber>
    </recommendedName>
</protein>
<reference evidence="8" key="3">
    <citation type="journal article" date="2019" name="BMC Res. Notes">
        <title>Complete genome sequence of the Sulfodiicoccus acidiphilus strain HS-1T, the first crenarchaeon that lacks polB3, isolated from an acidic hot spring in Ohwaku-dani, Hakone, Japan.</title>
        <authorList>
            <person name="Sakai H.D."/>
            <person name="Kurosawa N."/>
        </authorList>
    </citation>
    <scope>NUCLEOTIDE SEQUENCE</scope>
    <source>
        <strain evidence="8">HS-1</strain>
    </source>
</reference>
<accession>A0A348B5F5</accession>
<dbReference type="EC" id="2.3.3.13" evidence="2"/>
<dbReference type="PANTHER" id="PTHR10277:SF9">
    <property type="entry name" value="2-ISOPROPYLMALATE SYNTHASE 1, CHLOROPLASTIC-RELATED"/>
    <property type="match status" value="1"/>
</dbReference>
<keyword evidence="4 6" id="KW-0808">Transferase</keyword>
<organism evidence="8 10">
    <name type="scientific">Sulfodiicoccus acidiphilus</name>
    <dbReference type="NCBI Taxonomy" id="1670455"/>
    <lineage>
        <taxon>Archaea</taxon>
        <taxon>Thermoproteota</taxon>
        <taxon>Thermoprotei</taxon>
        <taxon>Sulfolobales</taxon>
        <taxon>Sulfolobaceae</taxon>
        <taxon>Sulfodiicoccus</taxon>
    </lineage>
</organism>
<sequence>MHYDTDSVGLSVEVSDDTLREGMQTPGLMFSIEEKLTIAQAPKEAGVRRMVVAHPPAHVSEVEATREIVRRVTDVKVFGLGRALRSDVDAIASTGANVSIHLPFEGGYERALEACKYTKDRYPNLELSVGLVDVSSYSHERLVRTAVEFEGAGADVIELPDTTGRLTPRRYGDLVRRVREAVSCKLSVHCHDDRGLAVANSLAGVEAGAELVEAAVMGLGERNGIAD</sequence>
<dbReference type="Proteomes" id="UP000276741">
    <property type="component" value="Chromosome"/>
</dbReference>
<evidence type="ECO:0000313" key="8">
    <source>
        <dbReference type="EMBL" id="BBD73407.1"/>
    </source>
</evidence>
<dbReference type="PROSITE" id="PS50991">
    <property type="entry name" value="PYR_CT"/>
    <property type="match status" value="1"/>
</dbReference>
<evidence type="ECO:0000313" key="10">
    <source>
        <dbReference type="Proteomes" id="UP000276741"/>
    </source>
</evidence>
<gene>
    <name evidence="9" type="ORF">GCM10007116_15200</name>
    <name evidence="8" type="ORF">HS1genome_1796</name>
</gene>
<evidence type="ECO:0000256" key="3">
    <source>
        <dbReference type="ARBA" id="ARBA00022605"/>
    </source>
</evidence>
<evidence type="ECO:0000256" key="4">
    <source>
        <dbReference type="ARBA" id="ARBA00022679"/>
    </source>
</evidence>
<keyword evidence="5" id="KW-0100">Branched-chain amino acid biosynthesis</keyword>
<keyword evidence="3" id="KW-0028">Amino-acid biosynthesis</keyword>
<evidence type="ECO:0000259" key="7">
    <source>
        <dbReference type="PROSITE" id="PS50991"/>
    </source>
</evidence>
<dbReference type="GO" id="GO:0003852">
    <property type="term" value="F:2-isopropylmalate synthase activity"/>
    <property type="evidence" value="ECO:0007669"/>
    <property type="project" value="UniProtKB-EC"/>
</dbReference>
<dbReference type="Proteomes" id="UP000616143">
    <property type="component" value="Unassembled WGS sequence"/>
</dbReference>
<evidence type="ECO:0000256" key="6">
    <source>
        <dbReference type="RuleBase" id="RU003523"/>
    </source>
</evidence>
<keyword evidence="10" id="KW-1185">Reference proteome</keyword>
<feature type="domain" description="Pyruvate carboxyltransferase" evidence="7">
    <location>
        <begin position="12"/>
        <end position="227"/>
    </location>
</feature>
<dbReference type="Gene3D" id="3.20.20.70">
    <property type="entry name" value="Aldolase class I"/>
    <property type="match status" value="1"/>
</dbReference>
<comment type="pathway">
    <text evidence="1">Amino-acid biosynthesis; L-leucine biosynthesis; L-leucine from 3-methyl-2-oxobutanoate: step 1/4.</text>
</comment>
<proteinExistence type="inferred from homology"/>
<dbReference type="Pfam" id="PF00682">
    <property type="entry name" value="HMGL-like"/>
    <property type="match status" value="1"/>
</dbReference>